<evidence type="ECO:0000313" key="1">
    <source>
        <dbReference type="EMBL" id="KAJ1113558.1"/>
    </source>
</evidence>
<dbReference type="EMBL" id="JANPWB010000012">
    <property type="protein sequence ID" value="KAJ1113558.1"/>
    <property type="molecule type" value="Genomic_DNA"/>
</dbReference>
<dbReference type="AlphaFoldDB" id="A0AAV7NBS8"/>
<evidence type="ECO:0000313" key="2">
    <source>
        <dbReference type="Proteomes" id="UP001066276"/>
    </source>
</evidence>
<reference evidence="1" key="1">
    <citation type="journal article" date="2022" name="bioRxiv">
        <title>Sequencing and chromosome-scale assembly of the giantPleurodeles waltlgenome.</title>
        <authorList>
            <person name="Brown T."/>
            <person name="Elewa A."/>
            <person name="Iarovenko S."/>
            <person name="Subramanian E."/>
            <person name="Araus A.J."/>
            <person name="Petzold A."/>
            <person name="Susuki M."/>
            <person name="Suzuki K.-i.T."/>
            <person name="Hayashi T."/>
            <person name="Toyoda A."/>
            <person name="Oliveira C."/>
            <person name="Osipova E."/>
            <person name="Leigh N.D."/>
            <person name="Simon A."/>
            <person name="Yun M.H."/>
        </authorList>
    </citation>
    <scope>NUCLEOTIDE SEQUENCE</scope>
    <source>
        <strain evidence="1">20211129_DDA</strain>
        <tissue evidence="1">Liver</tissue>
    </source>
</reference>
<sequence length="119" mass="13227">MPRCVRESLGKEPGKCGSSGELVKSKRCPGMMRGNPGCAGRSHSCCVDPVGDAEEFLLHGWRCVDSSHRKSDCVIPIRRCSDFLTASQAVRRFSPHKEFSCRDEAFLALRLQEQEARSI</sequence>
<keyword evidence="2" id="KW-1185">Reference proteome</keyword>
<proteinExistence type="predicted"/>
<dbReference type="Proteomes" id="UP001066276">
    <property type="component" value="Chromosome 8"/>
</dbReference>
<name>A0AAV7NBS8_PLEWA</name>
<gene>
    <name evidence="1" type="ORF">NDU88_001800</name>
</gene>
<accession>A0AAV7NBS8</accession>
<protein>
    <submittedName>
        <fullName evidence="1">Uncharacterized protein</fullName>
    </submittedName>
</protein>
<organism evidence="1 2">
    <name type="scientific">Pleurodeles waltl</name>
    <name type="common">Iberian ribbed newt</name>
    <dbReference type="NCBI Taxonomy" id="8319"/>
    <lineage>
        <taxon>Eukaryota</taxon>
        <taxon>Metazoa</taxon>
        <taxon>Chordata</taxon>
        <taxon>Craniata</taxon>
        <taxon>Vertebrata</taxon>
        <taxon>Euteleostomi</taxon>
        <taxon>Amphibia</taxon>
        <taxon>Batrachia</taxon>
        <taxon>Caudata</taxon>
        <taxon>Salamandroidea</taxon>
        <taxon>Salamandridae</taxon>
        <taxon>Pleurodelinae</taxon>
        <taxon>Pleurodeles</taxon>
    </lineage>
</organism>
<comment type="caution">
    <text evidence="1">The sequence shown here is derived from an EMBL/GenBank/DDBJ whole genome shotgun (WGS) entry which is preliminary data.</text>
</comment>